<dbReference type="InterPro" id="IPR007498">
    <property type="entry name" value="PqiA-like"/>
</dbReference>
<evidence type="ECO:0000256" key="1">
    <source>
        <dbReference type="SAM" id="Phobius"/>
    </source>
</evidence>
<dbReference type="Proteomes" id="UP000557717">
    <property type="component" value="Unassembled WGS sequence"/>
</dbReference>
<feature type="transmembrane region" description="Helical" evidence="1">
    <location>
        <begin position="155"/>
        <end position="176"/>
    </location>
</feature>
<name>A0A840V889_9BACT</name>
<dbReference type="AlphaFoldDB" id="A0A840V889"/>
<organism evidence="2 3">
    <name type="scientific">Haloferula luteola</name>
    <dbReference type="NCBI Taxonomy" id="595692"/>
    <lineage>
        <taxon>Bacteria</taxon>
        <taxon>Pseudomonadati</taxon>
        <taxon>Verrucomicrobiota</taxon>
        <taxon>Verrucomicrobiia</taxon>
        <taxon>Verrucomicrobiales</taxon>
        <taxon>Verrucomicrobiaceae</taxon>
        <taxon>Haloferula</taxon>
    </lineage>
</organism>
<protein>
    <submittedName>
        <fullName evidence="2">Paraquat-inducible protein A</fullName>
    </submittedName>
</protein>
<keyword evidence="3" id="KW-1185">Reference proteome</keyword>
<evidence type="ECO:0000313" key="2">
    <source>
        <dbReference type="EMBL" id="MBB5349989.1"/>
    </source>
</evidence>
<comment type="caution">
    <text evidence="2">The sequence shown here is derived from an EMBL/GenBank/DDBJ whole genome shotgun (WGS) entry which is preliminary data.</text>
</comment>
<keyword evidence="1" id="KW-0472">Membrane</keyword>
<keyword evidence="1" id="KW-1133">Transmembrane helix</keyword>
<dbReference type="EMBL" id="JACHFD010000001">
    <property type="protein sequence ID" value="MBB5349989.1"/>
    <property type="molecule type" value="Genomic_DNA"/>
</dbReference>
<dbReference type="Pfam" id="PF04403">
    <property type="entry name" value="PqiA"/>
    <property type="match status" value="1"/>
</dbReference>
<gene>
    <name evidence="2" type="ORF">HNR46_000210</name>
</gene>
<proteinExistence type="predicted"/>
<keyword evidence="1" id="KW-0812">Transmembrane</keyword>
<evidence type="ECO:0000313" key="3">
    <source>
        <dbReference type="Proteomes" id="UP000557717"/>
    </source>
</evidence>
<dbReference type="RefSeq" id="WP_184014932.1">
    <property type="nucleotide sequence ID" value="NZ_JACHFD010000001.1"/>
</dbReference>
<sequence length="217" mass="24080">MFRHHPGLPWPRLHRHEQVACPFCDALQPAPRLREGEAALCGHCGEELYRNRPRSLSRCVGFSLAAIFFMVLAHAFPFLTMEAAGNRTRLGLWESARALYLDGAFLLSILTVLFTIVAPAVLACGLLYVCAPLMRGKALPGTVTISRWIQLSEPWSMLEVFLLGFIVSLLKLGHLAEIHFETGLWALSAVVFCLAAALGGIDRRELWDRIEVAKLSS</sequence>
<feature type="transmembrane region" description="Helical" evidence="1">
    <location>
        <begin position="182"/>
        <end position="201"/>
    </location>
</feature>
<feature type="transmembrane region" description="Helical" evidence="1">
    <location>
        <begin position="99"/>
        <end position="129"/>
    </location>
</feature>
<accession>A0A840V889</accession>
<feature type="transmembrane region" description="Helical" evidence="1">
    <location>
        <begin position="59"/>
        <end position="79"/>
    </location>
</feature>
<reference evidence="2 3" key="1">
    <citation type="submission" date="2020-08" db="EMBL/GenBank/DDBJ databases">
        <title>Genomic Encyclopedia of Type Strains, Phase IV (KMG-IV): sequencing the most valuable type-strain genomes for metagenomic binning, comparative biology and taxonomic classification.</title>
        <authorList>
            <person name="Goeker M."/>
        </authorList>
    </citation>
    <scope>NUCLEOTIDE SEQUENCE [LARGE SCALE GENOMIC DNA]</scope>
    <source>
        <strain evidence="2 3">YC6886</strain>
    </source>
</reference>